<evidence type="ECO:0000313" key="3">
    <source>
        <dbReference type="Proteomes" id="UP000198888"/>
    </source>
</evidence>
<reference evidence="2 3" key="1">
    <citation type="submission" date="2016-10" db="EMBL/GenBank/DDBJ databases">
        <authorList>
            <person name="de Groot N.N."/>
        </authorList>
    </citation>
    <scope>NUCLEOTIDE SEQUENCE [LARGE SCALE GENOMIC DNA]</scope>
    <source>
        <strain evidence="2 3">DSM 22187</strain>
    </source>
</reference>
<evidence type="ECO:0000256" key="1">
    <source>
        <dbReference type="SAM" id="MobiDB-lite"/>
    </source>
</evidence>
<dbReference type="AlphaFoldDB" id="A0A1H6V5I6"/>
<evidence type="ECO:0000313" key="2">
    <source>
        <dbReference type="EMBL" id="SEI97077.1"/>
    </source>
</evidence>
<accession>A0A2H4PZS2</accession>
<evidence type="ECO:0008006" key="4">
    <source>
        <dbReference type="Google" id="ProtNLM"/>
    </source>
</evidence>
<feature type="region of interest" description="Disordered" evidence="1">
    <location>
        <begin position="1"/>
        <end position="26"/>
    </location>
</feature>
<proteinExistence type="predicted"/>
<dbReference type="STRING" id="1073996.SAMN05444271_11427"/>
<feature type="compositionally biased region" description="Polar residues" evidence="1">
    <location>
        <begin position="1"/>
        <end position="11"/>
    </location>
</feature>
<keyword evidence="3" id="KW-1185">Reference proteome</keyword>
<gene>
    <name evidence="2" type="ORF">SAMN05444271_11427</name>
</gene>
<protein>
    <recommendedName>
        <fullName evidence="4">Sugar-specific transcriptional regulator TrmB</fullName>
    </recommendedName>
</protein>
<name>A0A1H6V5I6_9EURY</name>
<dbReference type="OrthoDB" id="182995at2157"/>
<dbReference type="KEGG" id="hae:halTADL_0771"/>
<dbReference type="EMBL" id="FNYR01000014">
    <property type="protein sequence ID" value="SEI97077.1"/>
    <property type="molecule type" value="Genomic_DNA"/>
</dbReference>
<dbReference type="RefSeq" id="WP_089672773.1">
    <property type="nucleotide sequence ID" value="NZ_CP024845.1"/>
</dbReference>
<accession>A0A1H6V5I6</accession>
<dbReference type="GeneID" id="35001585"/>
<dbReference type="Proteomes" id="UP000198888">
    <property type="component" value="Unassembled WGS sequence"/>
</dbReference>
<sequence length="86" mass="9248">MSNPPTESASDQYGPADPESVSVPAELSSDGTKLVYLYLRVSGESTLNELNQSLEMKSISLLPILNTLMTKDLVDRDGNSYLPTAA</sequence>
<organism evidence="2 3">
    <name type="scientific">Halohasta litchfieldiae</name>
    <dbReference type="NCBI Taxonomy" id="1073996"/>
    <lineage>
        <taxon>Archaea</taxon>
        <taxon>Methanobacteriati</taxon>
        <taxon>Methanobacteriota</taxon>
        <taxon>Stenosarchaea group</taxon>
        <taxon>Halobacteria</taxon>
        <taxon>Halobacteriales</taxon>
        <taxon>Haloferacaceae</taxon>
        <taxon>Halohasta</taxon>
    </lineage>
</organism>